<accession>A0A392SWD1</accession>
<keyword evidence="2" id="KW-1185">Reference proteome</keyword>
<reference evidence="1 2" key="1">
    <citation type="journal article" date="2018" name="Front. Plant Sci.">
        <title>Red Clover (Trifolium pratense) and Zigzag Clover (T. medium) - A Picture of Genomic Similarities and Differences.</title>
        <authorList>
            <person name="Dluhosova J."/>
            <person name="Istvanek J."/>
            <person name="Nedelnik J."/>
            <person name="Repkova J."/>
        </authorList>
    </citation>
    <scope>NUCLEOTIDE SEQUENCE [LARGE SCALE GENOMIC DNA]</scope>
    <source>
        <strain evidence="2">cv. 10/8</strain>
        <tissue evidence="1">Leaf</tissue>
    </source>
</reference>
<dbReference type="EMBL" id="LXQA010455853">
    <property type="protein sequence ID" value="MCI52979.1"/>
    <property type="molecule type" value="Genomic_DNA"/>
</dbReference>
<comment type="caution">
    <text evidence="1">The sequence shown here is derived from an EMBL/GenBank/DDBJ whole genome shotgun (WGS) entry which is preliminary data.</text>
</comment>
<evidence type="ECO:0000313" key="1">
    <source>
        <dbReference type="EMBL" id="MCI52979.1"/>
    </source>
</evidence>
<protein>
    <submittedName>
        <fullName evidence="1">Uncharacterized protein</fullName>
    </submittedName>
</protein>
<dbReference type="Proteomes" id="UP000265520">
    <property type="component" value="Unassembled WGS sequence"/>
</dbReference>
<sequence>MKVDENPFHVATNYAEPEYDMNVINATMKYLALEAYAVEADFPEVETVDQVIEKFEDETSNKIYPDNEETLSEFLQKKSSFNQEVML</sequence>
<name>A0A392SWD1_9FABA</name>
<proteinExistence type="predicted"/>
<feature type="non-terminal residue" evidence="1">
    <location>
        <position position="87"/>
    </location>
</feature>
<evidence type="ECO:0000313" key="2">
    <source>
        <dbReference type="Proteomes" id="UP000265520"/>
    </source>
</evidence>
<organism evidence="1 2">
    <name type="scientific">Trifolium medium</name>
    <dbReference type="NCBI Taxonomy" id="97028"/>
    <lineage>
        <taxon>Eukaryota</taxon>
        <taxon>Viridiplantae</taxon>
        <taxon>Streptophyta</taxon>
        <taxon>Embryophyta</taxon>
        <taxon>Tracheophyta</taxon>
        <taxon>Spermatophyta</taxon>
        <taxon>Magnoliopsida</taxon>
        <taxon>eudicotyledons</taxon>
        <taxon>Gunneridae</taxon>
        <taxon>Pentapetalae</taxon>
        <taxon>rosids</taxon>
        <taxon>fabids</taxon>
        <taxon>Fabales</taxon>
        <taxon>Fabaceae</taxon>
        <taxon>Papilionoideae</taxon>
        <taxon>50 kb inversion clade</taxon>
        <taxon>NPAAA clade</taxon>
        <taxon>Hologalegina</taxon>
        <taxon>IRL clade</taxon>
        <taxon>Trifolieae</taxon>
        <taxon>Trifolium</taxon>
    </lineage>
</organism>
<dbReference type="AlphaFoldDB" id="A0A392SWD1"/>